<feature type="transmembrane region" description="Helical" evidence="5">
    <location>
        <begin position="337"/>
        <end position="357"/>
    </location>
</feature>
<feature type="transmembrane region" description="Helical" evidence="5">
    <location>
        <begin position="301"/>
        <end position="325"/>
    </location>
</feature>
<name>A0A1Y1W0W2_9FUNG</name>
<comment type="caution">
    <text evidence="6">The sequence shown here is derived from an EMBL/GenBank/DDBJ whole genome shotgun (WGS) entry which is preliminary data.</text>
</comment>
<feature type="transmembrane region" description="Helical" evidence="5">
    <location>
        <begin position="42"/>
        <end position="63"/>
    </location>
</feature>
<dbReference type="Pfam" id="PF03547">
    <property type="entry name" value="Mem_trans"/>
    <property type="match status" value="1"/>
</dbReference>
<dbReference type="AlphaFoldDB" id="A0A1Y1W0W2"/>
<dbReference type="RefSeq" id="XP_040740904.1">
    <property type="nucleotide sequence ID" value="XM_040891883.1"/>
</dbReference>
<organism evidence="6 7">
    <name type="scientific">Linderina pennispora</name>
    <dbReference type="NCBI Taxonomy" id="61395"/>
    <lineage>
        <taxon>Eukaryota</taxon>
        <taxon>Fungi</taxon>
        <taxon>Fungi incertae sedis</taxon>
        <taxon>Zoopagomycota</taxon>
        <taxon>Kickxellomycotina</taxon>
        <taxon>Kickxellomycetes</taxon>
        <taxon>Kickxellales</taxon>
        <taxon>Kickxellaceae</taxon>
        <taxon>Linderina</taxon>
    </lineage>
</organism>
<evidence type="ECO:0000256" key="2">
    <source>
        <dbReference type="ARBA" id="ARBA00022692"/>
    </source>
</evidence>
<keyword evidence="2 5" id="KW-0812">Transmembrane</keyword>
<comment type="subcellular location">
    <subcellularLocation>
        <location evidence="1">Membrane</location>
        <topology evidence="1">Multi-pass membrane protein</topology>
    </subcellularLocation>
</comment>
<keyword evidence="4 5" id="KW-0472">Membrane</keyword>
<dbReference type="GO" id="GO:0005783">
    <property type="term" value="C:endoplasmic reticulum"/>
    <property type="evidence" value="ECO:0007669"/>
    <property type="project" value="TreeGrafter"/>
</dbReference>
<evidence type="ECO:0000313" key="6">
    <source>
        <dbReference type="EMBL" id="ORX66945.1"/>
    </source>
</evidence>
<keyword evidence="7" id="KW-1185">Reference proteome</keyword>
<gene>
    <name evidence="6" type="ORF">DL89DRAFT_61990</name>
</gene>
<dbReference type="GeneID" id="63808531"/>
<evidence type="ECO:0000256" key="5">
    <source>
        <dbReference type="SAM" id="Phobius"/>
    </source>
</evidence>
<sequence>MLKLRKPDLKILARINISLLTPALMFSKISGSLDRDTLFRLWLVPVLYGLLGYAGYLWVQYAGRRIKLPDGYKRLCGIAVFFSNVNTIMVPIVQTIAASPTAEYLLRDDDDTPEELANRCIAYGMLVSIINNLLRWSVGVALMLPEQHGPMEEMPGTLSPIPMRASPGRESEQSSLSDYSDEQLEVGMLSLRPAHGVVATAANACVRIWARIQPCMTPPLVAVITAVLVVLVPAVQDMLLAEGTYAFTLWKAIDTCGEACIPLTLLALGGQLYVMEDRDAEFETSSSTDVSKRTQEHGIMLVMMGRFLVVPTLMCLSLFIVHMLFPMLMPLLQQDPVLFLTLALVSATPPAVNLLTMSQKMGLYENESARILTYCYIMGIFVLSVEVSVFLWLTSLL</sequence>
<protein>
    <recommendedName>
        <fullName evidence="8">Auxin efflux carrier</fullName>
    </recommendedName>
</protein>
<dbReference type="PANTHER" id="PTHR31794:SF4">
    <property type="entry name" value="AUXIN EFFLUX TRANSPORTER FAMILY PROTEIN (EUROFUNG)"/>
    <property type="match status" value="1"/>
</dbReference>
<evidence type="ECO:0008006" key="8">
    <source>
        <dbReference type="Google" id="ProtNLM"/>
    </source>
</evidence>
<evidence type="ECO:0000256" key="1">
    <source>
        <dbReference type="ARBA" id="ARBA00004141"/>
    </source>
</evidence>
<feature type="transmembrane region" description="Helical" evidence="5">
    <location>
        <begin position="369"/>
        <end position="393"/>
    </location>
</feature>
<dbReference type="GO" id="GO:0055085">
    <property type="term" value="P:transmembrane transport"/>
    <property type="evidence" value="ECO:0007669"/>
    <property type="project" value="InterPro"/>
</dbReference>
<evidence type="ECO:0000256" key="3">
    <source>
        <dbReference type="ARBA" id="ARBA00022989"/>
    </source>
</evidence>
<proteinExistence type="predicted"/>
<dbReference type="STRING" id="61395.A0A1Y1W0W2"/>
<dbReference type="PANTHER" id="PTHR31794">
    <property type="entry name" value="AUXIN EFFLUX TRANSPORTER FAMILY PROTEIN (EUROFUNG)"/>
    <property type="match status" value="1"/>
</dbReference>
<dbReference type="OrthoDB" id="191139at2759"/>
<dbReference type="GO" id="GO:0016020">
    <property type="term" value="C:membrane"/>
    <property type="evidence" value="ECO:0007669"/>
    <property type="project" value="UniProtKB-SubCell"/>
</dbReference>
<evidence type="ECO:0000256" key="4">
    <source>
        <dbReference type="ARBA" id="ARBA00023136"/>
    </source>
</evidence>
<dbReference type="InterPro" id="IPR004776">
    <property type="entry name" value="Mem_transp_PIN-like"/>
</dbReference>
<feature type="transmembrane region" description="Helical" evidence="5">
    <location>
        <begin position="12"/>
        <end position="30"/>
    </location>
</feature>
<keyword evidence="3 5" id="KW-1133">Transmembrane helix</keyword>
<accession>A0A1Y1W0W2</accession>
<evidence type="ECO:0000313" key="7">
    <source>
        <dbReference type="Proteomes" id="UP000193922"/>
    </source>
</evidence>
<dbReference type="EMBL" id="MCFD01000014">
    <property type="protein sequence ID" value="ORX66945.1"/>
    <property type="molecule type" value="Genomic_DNA"/>
</dbReference>
<feature type="transmembrane region" description="Helical" evidence="5">
    <location>
        <begin position="75"/>
        <end position="96"/>
    </location>
</feature>
<reference evidence="6 7" key="1">
    <citation type="submission" date="2016-07" db="EMBL/GenBank/DDBJ databases">
        <title>Pervasive Adenine N6-methylation of Active Genes in Fungi.</title>
        <authorList>
            <consortium name="DOE Joint Genome Institute"/>
            <person name="Mondo S.J."/>
            <person name="Dannebaum R.O."/>
            <person name="Kuo R.C."/>
            <person name="Labutti K."/>
            <person name="Haridas S."/>
            <person name="Kuo A."/>
            <person name="Salamov A."/>
            <person name="Ahrendt S.R."/>
            <person name="Lipzen A."/>
            <person name="Sullivan W."/>
            <person name="Andreopoulos W.B."/>
            <person name="Clum A."/>
            <person name="Lindquist E."/>
            <person name="Daum C."/>
            <person name="Ramamoorthy G.K."/>
            <person name="Gryganskyi A."/>
            <person name="Culley D."/>
            <person name="Magnuson J.K."/>
            <person name="James T.Y."/>
            <person name="O'Malley M.A."/>
            <person name="Stajich J.E."/>
            <person name="Spatafora J.W."/>
            <person name="Visel A."/>
            <person name="Grigoriev I.V."/>
        </authorList>
    </citation>
    <scope>NUCLEOTIDE SEQUENCE [LARGE SCALE GENOMIC DNA]</scope>
    <source>
        <strain evidence="6 7">ATCC 12442</strain>
    </source>
</reference>
<dbReference type="Proteomes" id="UP000193922">
    <property type="component" value="Unassembled WGS sequence"/>
</dbReference>